<feature type="domain" description="Outer membrane protein beta-barrel" evidence="4">
    <location>
        <begin position="282"/>
        <end position="690"/>
    </location>
</feature>
<dbReference type="Gene3D" id="2.40.170.20">
    <property type="entry name" value="TonB-dependent receptor, beta-barrel domain"/>
    <property type="match status" value="1"/>
</dbReference>
<proteinExistence type="predicted"/>
<dbReference type="PANTHER" id="PTHR40980">
    <property type="entry name" value="PLUG DOMAIN-CONTAINING PROTEIN"/>
    <property type="match status" value="1"/>
</dbReference>
<dbReference type="GO" id="GO:0009279">
    <property type="term" value="C:cell outer membrane"/>
    <property type="evidence" value="ECO:0007669"/>
    <property type="project" value="UniProtKB-SubCell"/>
</dbReference>
<gene>
    <name evidence="5" type="ORF">CLV59_101155</name>
</gene>
<evidence type="ECO:0000256" key="1">
    <source>
        <dbReference type="ARBA" id="ARBA00004442"/>
    </source>
</evidence>
<dbReference type="AlphaFoldDB" id="A0A327W9Y0"/>
<dbReference type="Pfam" id="PF14905">
    <property type="entry name" value="OMP_b-brl_3"/>
    <property type="match status" value="1"/>
</dbReference>
<keyword evidence="2" id="KW-0472">Membrane</keyword>
<name>A0A327W9Y0_9BACT</name>
<dbReference type="Gene3D" id="2.170.130.10">
    <property type="entry name" value="TonB-dependent receptor, plug domain"/>
    <property type="match status" value="1"/>
</dbReference>
<dbReference type="InterPro" id="IPR036942">
    <property type="entry name" value="Beta-barrel_TonB_sf"/>
</dbReference>
<keyword evidence="6" id="KW-1185">Reference proteome</keyword>
<dbReference type="Proteomes" id="UP000249819">
    <property type="component" value="Unassembled WGS sequence"/>
</dbReference>
<comment type="subcellular location">
    <subcellularLocation>
        <location evidence="1">Cell outer membrane</location>
    </subcellularLocation>
</comment>
<keyword evidence="5" id="KW-0675">Receptor</keyword>
<reference evidence="5 6" key="1">
    <citation type="submission" date="2018-06" db="EMBL/GenBank/DDBJ databases">
        <title>Genomic Encyclopedia of Archaeal and Bacterial Type Strains, Phase II (KMG-II): from individual species to whole genera.</title>
        <authorList>
            <person name="Goeker M."/>
        </authorList>
    </citation>
    <scope>NUCLEOTIDE SEQUENCE [LARGE SCALE GENOMIC DNA]</scope>
    <source>
        <strain evidence="5 6">DSM 29821</strain>
    </source>
</reference>
<evidence type="ECO:0000313" key="6">
    <source>
        <dbReference type="Proteomes" id="UP000249819"/>
    </source>
</evidence>
<sequence>MAGNAVAQTDSTPVRKLKEFSVTSRRNTIEIKNDKIVFNVSNSVNALGSNALDLLKRSPGVMVDPSNAISLNGKAGVTVYIDGKPTYMQGDALAALLKSLQSANIQAIELMPNPSGKYDAAGSGGIINIRLKKMTAAGYNGDVSAGLHFGETPKTEAAINMNYRTGKMNLFGNYNHYFGYRNMQYDFYRVQEGQIMDNRTRDTDKRNPVNFKLGMDYNLSKNSTLGFMMNANLYMGPGITYTTTYISDSATGKLQSMLNANNDYYSQRQNWKNYNLNYQYKDTSGRIFTTDLDYGAYKARIKNILYNQFVAADSVTETGKYYLRTLNNSDINIYGLKADYEQPLGAGKVYGGVKANTVESSNQVLIYDVLPQEEVLNTLRSNRFKYRESIYAAYLMADQQWGKWKFSASVRGENTNTDGNLLSKSQLTGKDTTTTIQNHYFDLFPAVQLSWRLSETHSFSLFYNRKIDRPNYADLNPFEYQMDELSYWKGNSFLRPQYVNSATVGYNAAGIIAATFSYSHTRDISVQITDSIAGNKMVITPENIGSQNLWSLNLSSGFKPFTWWQVTANANFFYKENKINFDPQRIATIARTTVAFNLQQVFDLDAKTQVEVSGFYNSPGIGGGFLRTGDVWQVNIGVQRKVLKDKGMVRVGITDLFQTYRWYSIRDFDGMYYRNKGYEDSRQLKLGFSYRFGNLRLGAGRERASGLENEAKRVK</sequence>
<accession>A0A327W9Y0</accession>
<dbReference type="InterPro" id="IPR037066">
    <property type="entry name" value="Plug_dom_sf"/>
</dbReference>
<dbReference type="SUPFAM" id="SSF56935">
    <property type="entry name" value="Porins"/>
    <property type="match status" value="1"/>
</dbReference>
<organism evidence="5 6">
    <name type="scientific">Chitinophaga dinghuensis</name>
    <dbReference type="NCBI Taxonomy" id="1539050"/>
    <lineage>
        <taxon>Bacteria</taxon>
        <taxon>Pseudomonadati</taxon>
        <taxon>Bacteroidota</taxon>
        <taxon>Chitinophagia</taxon>
        <taxon>Chitinophagales</taxon>
        <taxon>Chitinophagaceae</taxon>
        <taxon>Chitinophaga</taxon>
    </lineage>
</organism>
<keyword evidence="3" id="KW-0998">Cell outer membrane</keyword>
<dbReference type="PANTHER" id="PTHR40980:SF4">
    <property type="entry name" value="TONB-DEPENDENT RECEPTOR-LIKE BETA-BARREL DOMAIN-CONTAINING PROTEIN"/>
    <property type="match status" value="1"/>
</dbReference>
<evidence type="ECO:0000313" key="5">
    <source>
        <dbReference type="EMBL" id="RAJ87405.1"/>
    </source>
</evidence>
<evidence type="ECO:0000256" key="2">
    <source>
        <dbReference type="ARBA" id="ARBA00023136"/>
    </source>
</evidence>
<dbReference type="InterPro" id="IPR041700">
    <property type="entry name" value="OMP_b-brl_3"/>
</dbReference>
<comment type="caution">
    <text evidence="5">The sequence shown here is derived from an EMBL/GenBank/DDBJ whole genome shotgun (WGS) entry which is preliminary data.</text>
</comment>
<evidence type="ECO:0000259" key="4">
    <source>
        <dbReference type="Pfam" id="PF14905"/>
    </source>
</evidence>
<evidence type="ECO:0000256" key="3">
    <source>
        <dbReference type="ARBA" id="ARBA00023237"/>
    </source>
</evidence>
<dbReference type="EMBL" id="QLMA01000001">
    <property type="protein sequence ID" value="RAJ87405.1"/>
    <property type="molecule type" value="Genomic_DNA"/>
</dbReference>
<protein>
    <submittedName>
        <fullName evidence="5">Outer membrane receptor protein involved in Fe transport</fullName>
    </submittedName>
</protein>